<keyword evidence="2" id="KW-1185">Reference proteome</keyword>
<reference evidence="2" key="1">
    <citation type="journal article" date="2023" name="Commun. Biol.">
        <title>Genome analysis of Parmales, the sister group of diatoms, reveals the evolutionary specialization of diatoms from phago-mixotrophs to photoautotrophs.</title>
        <authorList>
            <person name="Ban H."/>
            <person name="Sato S."/>
            <person name="Yoshikawa S."/>
            <person name="Yamada K."/>
            <person name="Nakamura Y."/>
            <person name="Ichinomiya M."/>
            <person name="Sato N."/>
            <person name="Blanc-Mathieu R."/>
            <person name="Endo H."/>
            <person name="Kuwata A."/>
            <person name="Ogata H."/>
        </authorList>
    </citation>
    <scope>NUCLEOTIDE SEQUENCE [LARGE SCALE GENOMIC DNA]</scope>
    <source>
        <strain evidence="2">NIES 3700</strain>
    </source>
</reference>
<accession>A0A9W6ZPL8</accession>
<protein>
    <submittedName>
        <fullName evidence="1">Uncharacterized protein</fullName>
    </submittedName>
</protein>
<evidence type="ECO:0000313" key="2">
    <source>
        <dbReference type="Proteomes" id="UP001165122"/>
    </source>
</evidence>
<evidence type="ECO:0000313" key="1">
    <source>
        <dbReference type="EMBL" id="GMH54833.1"/>
    </source>
</evidence>
<dbReference type="AlphaFoldDB" id="A0A9W6ZPL8"/>
<proteinExistence type="predicted"/>
<organism evidence="1 2">
    <name type="scientific">Triparma laevis f. longispina</name>
    <dbReference type="NCBI Taxonomy" id="1714387"/>
    <lineage>
        <taxon>Eukaryota</taxon>
        <taxon>Sar</taxon>
        <taxon>Stramenopiles</taxon>
        <taxon>Ochrophyta</taxon>
        <taxon>Bolidophyceae</taxon>
        <taxon>Parmales</taxon>
        <taxon>Triparmaceae</taxon>
        <taxon>Triparma</taxon>
    </lineage>
</organism>
<gene>
    <name evidence="1" type="ORF">TrLO_g13673</name>
</gene>
<dbReference type="Proteomes" id="UP001165122">
    <property type="component" value="Unassembled WGS sequence"/>
</dbReference>
<dbReference type="EMBL" id="BRXW01000439">
    <property type="protein sequence ID" value="GMH54833.1"/>
    <property type="molecule type" value="Genomic_DNA"/>
</dbReference>
<sequence>MSQHEPSAFEMSLQSSHVILDSDDSDSDDDGAMGASDDMINSATEQLLSVLLVLSPFQFSRELSRPISPAKIGTERLCYPGCCDAGNNNLPCFCLGILPLHLPPPSTPTPATVESLKSRSYLPPDRRNGVVASDDALCSEIGTAIMRDHSG</sequence>
<comment type="caution">
    <text evidence="1">The sequence shown here is derived from an EMBL/GenBank/DDBJ whole genome shotgun (WGS) entry which is preliminary data.</text>
</comment>
<name>A0A9W6ZPL8_9STRA</name>